<name>A0A238U7Z4_9FLAO</name>
<sequence>MNDKKELKVTFLGTGTSTGVPMITSKSPVRFSENPKDKRLRSSVIFSWEDKGEEINYVIDCGPDFRQQMIKADVDSIKGILFTHEHADHIAGFDEIRPYYYKMGPVPIYSDARVLKSLEKRYEYIFTTENRYPSAPEVKSHVISKDDVFEFHGVKITPIRVMHGDLPILGYRFGNIAYLTDVKWIPEEEKEKLRDLDILITTALRLDSHKTHATLEEALTLVEELKPKQAYFSHISELLGFHAEIEKDLPENVFLAYDTLEVSGT</sequence>
<dbReference type="SMART" id="SM00849">
    <property type="entry name" value="Lactamase_B"/>
    <property type="match status" value="1"/>
</dbReference>
<dbReference type="Pfam" id="PF12706">
    <property type="entry name" value="Lactamase_B_2"/>
    <property type="match status" value="1"/>
</dbReference>
<reference evidence="2 3" key="1">
    <citation type="submission" date="2017-07" db="EMBL/GenBank/DDBJ databases">
        <authorList>
            <person name="Sun Z.S."/>
            <person name="Albrecht U."/>
            <person name="Echele G."/>
            <person name="Lee C.C."/>
        </authorList>
    </citation>
    <scope>NUCLEOTIDE SEQUENCE [LARGE SCALE GENOMIC DNA]</scope>
    <source>
        <strain evidence="3">type strain: KCTC 22618</strain>
    </source>
</reference>
<feature type="domain" description="Metallo-beta-lactamase" evidence="1">
    <location>
        <begin position="44"/>
        <end position="234"/>
    </location>
</feature>
<evidence type="ECO:0000259" key="1">
    <source>
        <dbReference type="SMART" id="SM00849"/>
    </source>
</evidence>
<evidence type="ECO:0000313" key="2">
    <source>
        <dbReference type="EMBL" id="SNR15277.1"/>
    </source>
</evidence>
<gene>
    <name evidence="2" type="ORF">TJEJU_1547</name>
</gene>
<dbReference type="PANTHER" id="PTHR42663:SF6">
    <property type="entry name" value="HYDROLASE C777.06C-RELATED"/>
    <property type="match status" value="1"/>
</dbReference>
<dbReference type="AlphaFoldDB" id="A0A238U7Z4"/>
<organism evidence="2 3">
    <name type="scientific">Tenacibaculum jejuense</name>
    <dbReference type="NCBI Taxonomy" id="584609"/>
    <lineage>
        <taxon>Bacteria</taxon>
        <taxon>Pseudomonadati</taxon>
        <taxon>Bacteroidota</taxon>
        <taxon>Flavobacteriia</taxon>
        <taxon>Flavobacteriales</taxon>
        <taxon>Flavobacteriaceae</taxon>
        <taxon>Tenacibaculum</taxon>
    </lineage>
</organism>
<dbReference type="OrthoDB" id="9781189at2"/>
<dbReference type="Gene3D" id="3.60.15.10">
    <property type="entry name" value="Ribonuclease Z/Hydroxyacylglutathione hydrolase-like"/>
    <property type="match status" value="1"/>
</dbReference>
<protein>
    <submittedName>
        <fullName evidence="2">Metallo-beta-lactamase superfamily protein</fullName>
    </submittedName>
</protein>
<dbReference type="PANTHER" id="PTHR42663">
    <property type="entry name" value="HYDROLASE C777.06C-RELATED-RELATED"/>
    <property type="match status" value="1"/>
</dbReference>
<dbReference type="CDD" id="cd16279">
    <property type="entry name" value="metallo-hydrolase-like_MBL-fold"/>
    <property type="match status" value="1"/>
</dbReference>
<proteinExistence type="predicted"/>
<dbReference type="EMBL" id="LT899436">
    <property type="protein sequence ID" value="SNR15277.1"/>
    <property type="molecule type" value="Genomic_DNA"/>
</dbReference>
<accession>A0A238U7Z4</accession>
<dbReference type="SUPFAM" id="SSF56281">
    <property type="entry name" value="Metallo-hydrolase/oxidoreductase"/>
    <property type="match status" value="1"/>
</dbReference>
<dbReference type="KEGG" id="tje:TJEJU_1547"/>
<evidence type="ECO:0000313" key="3">
    <source>
        <dbReference type="Proteomes" id="UP000215214"/>
    </source>
</evidence>
<dbReference type="InterPro" id="IPR001279">
    <property type="entry name" value="Metallo-B-lactamas"/>
</dbReference>
<keyword evidence="3" id="KW-1185">Reference proteome</keyword>
<dbReference type="RefSeq" id="WP_095070882.1">
    <property type="nucleotide sequence ID" value="NZ_LT899436.1"/>
</dbReference>
<dbReference type="Proteomes" id="UP000215214">
    <property type="component" value="Chromosome TJEJU"/>
</dbReference>
<dbReference type="InterPro" id="IPR036866">
    <property type="entry name" value="RibonucZ/Hydroxyglut_hydro"/>
</dbReference>